<proteinExistence type="predicted"/>
<reference evidence="1" key="1">
    <citation type="submission" date="2023-03" db="EMBL/GenBank/DDBJ databases">
        <title>Massive genome expansion in bonnet fungi (Mycena s.s.) driven by repeated elements and novel gene families across ecological guilds.</title>
        <authorList>
            <consortium name="Lawrence Berkeley National Laboratory"/>
            <person name="Harder C.B."/>
            <person name="Miyauchi S."/>
            <person name="Viragh M."/>
            <person name="Kuo A."/>
            <person name="Thoen E."/>
            <person name="Andreopoulos B."/>
            <person name="Lu D."/>
            <person name="Skrede I."/>
            <person name="Drula E."/>
            <person name="Henrissat B."/>
            <person name="Morin E."/>
            <person name="Kohler A."/>
            <person name="Barry K."/>
            <person name="LaButti K."/>
            <person name="Morin E."/>
            <person name="Salamov A."/>
            <person name="Lipzen A."/>
            <person name="Mereny Z."/>
            <person name="Hegedus B."/>
            <person name="Baldrian P."/>
            <person name="Stursova M."/>
            <person name="Weitz H."/>
            <person name="Taylor A."/>
            <person name="Grigoriev I.V."/>
            <person name="Nagy L.G."/>
            <person name="Martin F."/>
            <person name="Kauserud H."/>
        </authorList>
    </citation>
    <scope>NUCLEOTIDE SEQUENCE</scope>
    <source>
        <strain evidence="1">CBHHK002</strain>
    </source>
</reference>
<evidence type="ECO:0000313" key="1">
    <source>
        <dbReference type="EMBL" id="KAJ7300691.1"/>
    </source>
</evidence>
<name>A0AAD6YWQ0_9AGAR</name>
<protein>
    <submittedName>
        <fullName evidence="1">Uncharacterized protein</fullName>
    </submittedName>
</protein>
<gene>
    <name evidence="1" type="ORF">DFH08DRAFT_828241</name>
</gene>
<dbReference type="EMBL" id="JARIHO010000156">
    <property type="protein sequence ID" value="KAJ7300691.1"/>
    <property type="molecule type" value="Genomic_DNA"/>
</dbReference>
<dbReference type="Proteomes" id="UP001218218">
    <property type="component" value="Unassembled WGS sequence"/>
</dbReference>
<accession>A0AAD6YWQ0</accession>
<comment type="caution">
    <text evidence="1">The sequence shown here is derived from an EMBL/GenBank/DDBJ whole genome shotgun (WGS) entry which is preliminary data.</text>
</comment>
<keyword evidence="2" id="KW-1185">Reference proteome</keyword>
<dbReference type="AlphaFoldDB" id="A0AAD6YWQ0"/>
<organism evidence="1 2">
    <name type="scientific">Mycena albidolilacea</name>
    <dbReference type="NCBI Taxonomy" id="1033008"/>
    <lineage>
        <taxon>Eukaryota</taxon>
        <taxon>Fungi</taxon>
        <taxon>Dikarya</taxon>
        <taxon>Basidiomycota</taxon>
        <taxon>Agaricomycotina</taxon>
        <taxon>Agaricomycetes</taxon>
        <taxon>Agaricomycetidae</taxon>
        <taxon>Agaricales</taxon>
        <taxon>Marasmiineae</taxon>
        <taxon>Mycenaceae</taxon>
        <taxon>Mycena</taxon>
    </lineage>
</organism>
<evidence type="ECO:0000313" key="2">
    <source>
        <dbReference type="Proteomes" id="UP001218218"/>
    </source>
</evidence>
<sequence length="191" mass="21253">MPVANGASEIIWWSACCSFQGCMSFINIVGVFTVCSPPDNRADHLNAQFKPTSSSSGPPLTVFSLLWEGNIHRECRYGNHKYIPLHHKLFRVFLTALPSSQDFRMAHSTLYTLDCDIIKHADYNAILHTGMTLALIGNAVWKIHSAIKGAKFRRSPSASHIHLKSPLLPPHVVCLYWCTVRSCGGRSYGVI</sequence>